<name>A0ABQ6MVU5_9STRA</name>
<evidence type="ECO:0000313" key="2">
    <source>
        <dbReference type="EMBL" id="GMI33570.1"/>
    </source>
</evidence>
<evidence type="ECO:0000256" key="1">
    <source>
        <dbReference type="SAM" id="Phobius"/>
    </source>
</evidence>
<sequence length="245" mass="26694">MSFGSSPDADCMLLSDEPLAFLRDLSSSADGDCALFDWDFFNATLTNATAHNDALEHTERLEQERLVQERLELSAANAAPSASLWDEWRLVIIALHPLVMFVLLYIGDKLSVVKKKSSTSENLAAVTPVLDTFTSPPTAPPSTTQSSNLADSLSFNGFYGFTGVFVAVALLATGVLALYHANLAIHTAGKYSILMVLGSEMMEVVVQSDNANKIAKIWEKQGVRDWIGYDKYVEALGKDKVVEIV</sequence>
<keyword evidence="3" id="KW-1185">Reference proteome</keyword>
<keyword evidence="1" id="KW-1133">Transmembrane helix</keyword>
<dbReference type="EMBL" id="BRYB01001780">
    <property type="protein sequence ID" value="GMI33570.1"/>
    <property type="molecule type" value="Genomic_DNA"/>
</dbReference>
<feature type="non-terminal residue" evidence="2">
    <location>
        <position position="245"/>
    </location>
</feature>
<keyword evidence="1" id="KW-0812">Transmembrane</keyword>
<feature type="transmembrane region" description="Helical" evidence="1">
    <location>
        <begin position="90"/>
        <end position="107"/>
    </location>
</feature>
<evidence type="ECO:0000313" key="3">
    <source>
        <dbReference type="Proteomes" id="UP001165060"/>
    </source>
</evidence>
<feature type="transmembrane region" description="Helical" evidence="1">
    <location>
        <begin position="158"/>
        <end position="179"/>
    </location>
</feature>
<protein>
    <submittedName>
        <fullName evidence="2">Uncharacterized protein</fullName>
    </submittedName>
</protein>
<reference evidence="2 3" key="1">
    <citation type="journal article" date="2023" name="Commun. Biol.">
        <title>Genome analysis of Parmales, the sister group of diatoms, reveals the evolutionary specialization of diatoms from phago-mixotrophs to photoautotrophs.</title>
        <authorList>
            <person name="Ban H."/>
            <person name="Sato S."/>
            <person name="Yoshikawa S."/>
            <person name="Yamada K."/>
            <person name="Nakamura Y."/>
            <person name="Ichinomiya M."/>
            <person name="Sato N."/>
            <person name="Blanc-Mathieu R."/>
            <person name="Endo H."/>
            <person name="Kuwata A."/>
            <person name="Ogata H."/>
        </authorList>
    </citation>
    <scope>NUCLEOTIDE SEQUENCE [LARGE SCALE GENOMIC DNA]</scope>
</reference>
<accession>A0ABQ6MVU5</accession>
<dbReference type="Proteomes" id="UP001165060">
    <property type="component" value="Unassembled WGS sequence"/>
</dbReference>
<gene>
    <name evidence="2" type="ORF">TeGR_g12023</name>
</gene>
<keyword evidence="1" id="KW-0472">Membrane</keyword>
<comment type="caution">
    <text evidence="2">The sequence shown here is derived from an EMBL/GenBank/DDBJ whole genome shotgun (WGS) entry which is preliminary data.</text>
</comment>
<organism evidence="2 3">
    <name type="scientific">Tetraparma gracilis</name>
    <dbReference type="NCBI Taxonomy" id="2962635"/>
    <lineage>
        <taxon>Eukaryota</taxon>
        <taxon>Sar</taxon>
        <taxon>Stramenopiles</taxon>
        <taxon>Ochrophyta</taxon>
        <taxon>Bolidophyceae</taxon>
        <taxon>Parmales</taxon>
        <taxon>Triparmaceae</taxon>
        <taxon>Tetraparma</taxon>
    </lineage>
</organism>
<proteinExistence type="predicted"/>